<name>A0A0H0YGP1_VIBAL</name>
<evidence type="ECO:0000313" key="7">
    <source>
        <dbReference type="Proteomes" id="UP000565155"/>
    </source>
</evidence>
<reference evidence="3 6" key="2">
    <citation type="submission" date="2019-09" db="EMBL/GenBank/DDBJ databases">
        <title>Draft genome sequencing and comparative genomics of hatchery-associated Vibrios.</title>
        <authorList>
            <person name="Kehlet-Delgado H."/>
            <person name="Mueller R.S."/>
        </authorList>
    </citation>
    <scope>NUCLEOTIDE SEQUENCE [LARGE SCALE GENOMIC DNA]</scope>
    <source>
        <strain evidence="3 6">081416A</strain>
    </source>
</reference>
<dbReference type="GeneID" id="75166105"/>
<dbReference type="Pfam" id="PF09981">
    <property type="entry name" value="DUF2218"/>
    <property type="match status" value="1"/>
</dbReference>
<dbReference type="AlphaFoldDB" id="A0A0H0YGP1"/>
<dbReference type="Gene3D" id="3.30.310.50">
    <property type="entry name" value="Alpha-D-phosphohexomutase, C-terminal domain"/>
    <property type="match status" value="1"/>
</dbReference>
<dbReference type="STRING" id="663.BAU10_18695"/>
<protein>
    <submittedName>
        <fullName evidence="2">DUF2218 domain-containing protein</fullName>
    </submittedName>
</protein>
<organism evidence="2 7">
    <name type="scientific">Vibrio alginolyticus</name>
    <dbReference type="NCBI Taxonomy" id="663"/>
    <lineage>
        <taxon>Bacteria</taxon>
        <taxon>Pseudomonadati</taxon>
        <taxon>Pseudomonadota</taxon>
        <taxon>Gammaproteobacteria</taxon>
        <taxon>Vibrionales</taxon>
        <taxon>Vibrionaceae</taxon>
        <taxon>Vibrio</taxon>
    </lineage>
</organism>
<comment type="caution">
    <text evidence="2">The sequence shown here is derived from an EMBL/GenBank/DDBJ whole genome shotgun (WGS) entry which is preliminary data.</text>
</comment>
<dbReference type="RefSeq" id="WP_005376622.1">
    <property type="nucleotide sequence ID" value="NZ_AP023186.1"/>
</dbReference>
<dbReference type="Proteomes" id="UP000714625">
    <property type="component" value="Unassembled WGS sequence"/>
</dbReference>
<evidence type="ECO:0000313" key="1">
    <source>
        <dbReference type="EMBL" id="EGQ9138290.1"/>
    </source>
</evidence>
<dbReference type="EMBL" id="AAXMUW010000120">
    <property type="protein sequence ID" value="EGQ9138290.1"/>
    <property type="molecule type" value="Genomic_DNA"/>
</dbReference>
<keyword evidence="5" id="KW-1185">Reference proteome</keyword>
<reference evidence="1" key="3">
    <citation type="submission" date="2019-11" db="EMBL/GenBank/DDBJ databases">
        <authorList>
            <consortium name="PulseNet: The National Subtyping Network for Foodborne Disease Surveillance"/>
            <person name="Tarr C.L."/>
            <person name="Trees E."/>
            <person name="Katz L.S."/>
            <person name="Carleton-Romer H.A."/>
            <person name="Stroika S."/>
            <person name="Kucerova Z."/>
            <person name="Roache K.F."/>
            <person name="Sabol A.L."/>
            <person name="Besser J."/>
            <person name="Gerner-Smidt P."/>
        </authorList>
    </citation>
    <scope>NUCLEOTIDE SEQUENCE</scope>
    <source>
        <strain evidence="1">PNUSAV001129</strain>
    </source>
</reference>
<dbReference type="Proteomes" id="UP000532247">
    <property type="component" value="Unassembled WGS sequence"/>
</dbReference>
<dbReference type="PIRSF" id="PIRSF028291">
    <property type="entry name" value="UCP028291"/>
    <property type="match status" value="1"/>
</dbReference>
<gene>
    <name evidence="4" type="ORF">AL553_017215</name>
    <name evidence="3" type="ORF">F0254_07690</name>
    <name evidence="1" type="ORF">GHY86_24655</name>
    <name evidence="2" type="ORF">HKB35_13490</name>
</gene>
<proteinExistence type="predicted"/>
<dbReference type="Proteomes" id="UP000565155">
    <property type="component" value="Unassembled WGS sequence"/>
</dbReference>
<dbReference type="EMBL" id="JABCMA010000014">
    <property type="protein sequence ID" value="NMR74625.1"/>
    <property type="molecule type" value="Genomic_DNA"/>
</dbReference>
<evidence type="ECO:0000313" key="5">
    <source>
        <dbReference type="Proteomes" id="UP000054316"/>
    </source>
</evidence>
<dbReference type="EMBL" id="VTYF01000003">
    <property type="protein sequence ID" value="NOI08749.1"/>
    <property type="molecule type" value="Genomic_DNA"/>
</dbReference>
<dbReference type="InterPro" id="IPR014543">
    <property type="entry name" value="UCP028291"/>
</dbReference>
<dbReference type="EMBL" id="LOSN02000002">
    <property type="protein sequence ID" value="PNP19411.1"/>
    <property type="molecule type" value="Genomic_DNA"/>
</dbReference>
<reference evidence="4 5" key="1">
    <citation type="submission" date="2017-12" db="EMBL/GenBank/DDBJ databases">
        <title>FDA dAtabase for Regulatory Grade micrObial Sequences (FDA-ARGOS): Supporting development and validation of Infectious Disease Dx tests.</title>
        <authorList>
            <person name="Hoffmann M."/>
            <person name="Allard M."/>
            <person name="Evans P."/>
            <person name="Brown E."/>
            <person name="Tallon L.J."/>
            <person name="Sadzewicz L."/>
            <person name="Sengamalay N."/>
            <person name="Ott S."/>
            <person name="Godinez A."/>
            <person name="Nagaraj S."/>
            <person name="Vavikolanu K."/>
            <person name="Aluvathingal J."/>
            <person name="Nadendla S."/>
            <person name="Hobson J."/>
            <person name="Sichtig H."/>
        </authorList>
    </citation>
    <scope>NUCLEOTIDE SEQUENCE [LARGE SCALE GENOMIC DNA]</scope>
    <source>
        <strain evidence="5">ATCC 17749</strain>
        <strain evidence="4">FDAARGOS_97</strain>
    </source>
</reference>
<evidence type="ECO:0000313" key="6">
    <source>
        <dbReference type="Proteomes" id="UP000532247"/>
    </source>
</evidence>
<evidence type="ECO:0000313" key="3">
    <source>
        <dbReference type="EMBL" id="NOI08749.1"/>
    </source>
</evidence>
<accession>A0A0H0YGP1</accession>
<evidence type="ECO:0000313" key="4">
    <source>
        <dbReference type="EMBL" id="PNP19411.1"/>
    </source>
</evidence>
<sequence length="93" mass="10491">MIKESTRIDSEHADKYLVTLCRHFGRKVPATWNENSGLVTFPTGKAEFNLCASSLTITCEADSEEKLNTVKAIISSHVDMFSRRETLALSWVR</sequence>
<dbReference type="eggNOG" id="COG3553">
    <property type="taxonomic scope" value="Bacteria"/>
</dbReference>
<evidence type="ECO:0000313" key="2">
    <source>
        <dbReference type="EMBL" id="NMR74625.1"/>
    </source>
</evidence>
<reference evidence="2 7" key="4">
    <citation type="submission" date="2020-04" db="EMBL/GenBank/DDBJ databases">
        <title>Whole-genome sequencing of Vibrio spp. from China reveals different genetic environments of blaCTX-M-14 among diverse lineages.</title>
        <authorList>
            <person name="Zheng Z."/>
            <person name="Ye L."/>
            <person name="Chen S."/>
        </authorList>
    </citation>
    <scope>NUCLEOTIDE SEQUENCE [LARGE SCALE GENOMIC DNA]</scope>
    <source>
        <strain evidence="2 7">Vb1636</strain>
    </source>
</reference>
<dbReference type="Proteomes" id="UP000054316">
    <property type="component" value="Unassembled WGS sequence"/>
</dbReference>
<dbReference type="OrthoDB" id="9806511at2"/>